<protein>
    <submittedName>
        <fullName evidence="1">Uncharacterized protein</fullName>
    </submittedName>
</protein>
<name>A0A0E9VW33_ANGAN</name>
<sequence length="20" mass="2385">MLYFCSILHMSLHKLVAKLH</sequence>
<proteinExistence type="predicted"/>
<reference evidence="1" key="1">
    <citation type="submission" date="2014-11" db="EMBL/GenBank/DDBJ databases">
        <authorList>
            <person name="Amaro Gonzalez C."/>
        </authorList>
    </citation>
    <scope>NUCLEOTIDE SEQUENCE</scope>
</reference>
<organism evidence="1">
    <name type="scientific">Anguilla anguilla</name>
    <name type="common">European freshwater eel</name>
    <name type="synonym">Muraena anguilla</name>
    <dbReference type="NCBI Taxonomy" id="7936"/>
    <lineage>
        <taxon>Eukaryota</taxon>
        <taxon>Metazoa</taxon>
        <taxon>Chordata</taxon>
        <taxon>Craniata</taxon>
        <taxon>Vertebrata</taxon>
        <taxon>Euteleostomi</taxon>
        <taxon>Actinopterygii</taxon>
        <taxon>Neopterygii</taxon>
        <taxon>Teleostei</taxon>
        <taxon>Anguilliformes</taxon>
        <taxon>Anguillidae</taxon>
        <taxon>Anguilla</taxon>
    </lineage>
</organism>
<evidence type="ECO:0000313" key="1">
    <source>
        <dbReference type="EMBL" id="JAH82242.1"/>
    </source>
</evidence>
<dbReference type="EMBL" id="GBXM01026335">
    <property type="protein sequence ID" value="JAH82242.1"/>
    <property type="molecule type" value="Transcribed_RNA"/>
</dbReference>
<dbReference type="AlphaFoldDB" id="A0A0E9VW33"/>
<accession>A0A0E9VW33</accession>
<reference evidence="1" key="2">
    <citation type="journal article" date="2015" name="Fish Shellfish Immunol.">
        <title>Early steps in the European eel (Anguilla anguilla)-Vibrio vulnificus interaction in the gills: Role of the RtxA13 toxin.</title>
        <authorList>
            <person name="Callol A."/>
            <person name="Pajuelo D."/>
            <person name="Ebbesson L."/>
            <person name="Teles M."/>
            <person name="MacKenzie S."/>
            <person name="Amaro C."/>
        </authorList>
    </citation>
    <scope>NUCLEOTIDE SEQUENCE</scope>
</reference>